<dbReference type="OrthoDB" id="10588249at2759"/>
<name>L7JTZ4_TRAHO</name>
<feature type="non-terminal residue" evidence="1">
    <location>
        <position position="188"/>
    </location>
</feature>
<sequence>MFPCLNEIIIRSNDSEILKNLSCVSSTQVFTIRFESINLDTFTFLQVTGHKTITTVILEKVRFSFIDENTSFLIQSDDIVLANLTMIECELNDPRLINIFGRIKVKKALEVKKCDIDMEILAVMMGKDRLGELKKLELKENKMKNYQRLNMKKLEALTKIKIVNNKIYSEENISMHQICAFPTKTDQN</sequence>
<dbReference type="HOGENOM" id="CLU_1442017_0_0_1"/>
<evidence type="ECO:0000313" key="2">
    <source>
        <dbReference type="Proteomes" id="UP000011185"/>
    </source>
</evidence>
<reference evidence="1 2" key="1">
    <citation type="journal article" date="2012" name="PLoS Pathog.">
        <title>The genome of the obligate intracellular parasite Trachipleistophora hominis: new insights into microsporidian genome dynamics and reductive evolution.</title>
        <authorList>
            <person name="Heinz E."/>
            <person name="Williams T.A."/>
            <person name="Nakjang S."/>
            <person name="Noel C.J."/>
            <person name="Swan D.C."/>
            <person name="Goldberg A.V."/>
            <person name="Harris S.R."/>
            <person name="Weinmaier T."/>
            <person name="Markert S."/>
            <person name="Becher D."/>
            <person name="Bernhardt J."/>
            <person name="Dagan T."/>
            <person name="Hacker C."/>
            <person name="Lucocq J.M."/>
            <person name="Schweder T."/>
            <person name="Rattei T."/>
            <person name="Hall N."/>
            <person name="Hirt R.P."/>
            <person name="Embley T.M."/>
        </authorList>
    </citation>
    <scope>NUCLEOTIDE SEQUENCE [LARGE SCALE GENOMIC DNA]</scope>
</reference>
<dbReference type="Proteomes" id="UP000011185">
    <property type="component" value="Unassembled WGS sequence"/>
</dbReference>
<protein>
    <submittedName>
        <fullName evidence="1">Uncharacterized protein</fullName>
    </submittedName>
</protein>
<proteinExistence type="predicted"/>
<dbReference type="AlphaFoldDB" id="L7JTZ4"/>
<gene>
    <name evidence="1" type="ORF">THOM_2107</name>
</gene>
<dbReference type="VEuPathDB" id="MicrosporidiaDB:THOM_2107"/>
<accession>L7JTZ4</accession>
<keyword evidence="2" id="KW-1185">Reference proteome</keyword>
<dbReference type="InParanoid" id="L7JTZ4"/>
<dbReference type="EMBL" id="JH994004">
    <property type="protein sequence ID" value="ELQ74958.1"/>
    <property type="molecule type" value="Genomic_DNA"/>
</dbReference>
<evidence type="ECO:0000313" key="1">
    <source>
        <dbReference type="EMBL" id="ELQ74958.1"/>
    </source>
</evidence>
<organism evidence="1 2">
    <name type="scientific">Trachipleistophora hominis</name>
    <name type="common">Microsporidian parasite</name>
    <dbReference type="NCBI Taxonomy" id="72359"/>
    <lineage>
        <taxon>Eukaryota</taxon>
        <taxon>Fungi</taxon>
        <taxon>Fungi incertae sedis</taxon>
        <taxon>Microsporidia</taxon>
        <taxon>Pleistophoridae</taxon>
        <taxon>Trachipleistophora</taxon>
    </lineage>
</organism>